<protein>
    <submittedName>
        <fullName evidence="1">Uncharacterized protein</fullName>
    </submittedName>
</protein>
<comment type="caution">
    <text evidence="1">The sequence shown here is derived from an EMBL/GenBank/DDBJ whole genome shotgun (WGS) entry which is preliminary data.</text>
</comment>
<name>A0AAD5WFP5_PARTN</name>
<keyword evidence="2" id="KW-1185">Reference proteome</keyword>
<gene>
    <name evidence="1" type="ORF">KIN20_029530</name>
</gene>
<organism evidence="1 2">
    <name type="scientific">Parelaphostrongylus tenuis</name>
    <name type="common">Meningeal worm</name>
    <dbReference type="NCBI Taxonomy" id="148309"/>
    <lineage>
        <taxon>Eukaryota</taxon>
        <taxon>Metazoa</taxon>
        <taxon>Ecdysozoa</taxon>
        <taxon>Nematoda</taxon>
        <taxon>Chromadorea</taxon>
        <taxon>Rhabditida</taxon>
        <taxon>Rhabditina</taxon>
        <taxon>Rhabditomorpha</taxon>
        <taxon>Strongyloidea</taxon>
        <taxon>Metastrongylidae</taxon>
        <taxon>Parelaphostrongylus</taxon>
    </lineage>
</organism>
<proteinExistence type="predicted"/>
<evidence type="ECO:0000313" key="2">
    <source>
        <dbReference type="Proteomes" id="UP001196413"/>
    </source>
</evidence>
<dbReference type="Proteomes" id="UP001196413">
    <property type="component" value="Unassembled WGS sequence"/>
</dbReference>
<dbReference type="EMBL" id="JAHQIW010006179">
    <property type="protein sequence ID" value="KAJ1368406.1"/>
    <property type="molecule type" value="Genomic_DNA"/>
</dbReference>
<sequence length="108" mass="11744">MSRGCIIVSNTATGICTYVMGVRTFTEDMGNVTTAPREHLTISGSLSVWILLSMQARFVKKICPEHEDHHGKLVEGDVAKCNERAFRIVASGPFGMHFFSAAGIVGEN</sequence>
<reference evidence="1" key="1">
    <citation type="submission" date="2021-06" db="EMBL/GenBank/DDBJ databases">
        <title>Parelaphostrongylus tenuis whole genome reference sequence.</title>
        <authorList>
            <person name="Garwood T.J."/>
            <person name="Larsen P.A."/>
            <person name="Fountain-Jones N.M."/>
            <person name="Garbe J.R."/>
            <person name="Macchietto M.G."/>
            <person name="Kania S.A."/>
            <person name="Gerhold R.W."/>
            <person name="Richards J.E."/>
            <person name="Wolf T.M."/>
        </authorList>
    </citation>
    <scope>NUCLEOTIDE SEQUENCE</scope>
    <source>
        <strain evidence="1">MNPRO001-30</strain>
        <tissue evidence="1">Meninges</tissue>
    </source>
</reference>
<evidence type="ECO:0000313" key="1">
    <source>
        <dbReference type="EMBL" id="KAJ1368406.1"/>
    </source>
</evidence>
<dbReference type="AlphaFoldDB" id="A0AAD5WFP5"/>
<accession>A0AAD5WFP5</accession>